<dbReference type="SUPFAM" id="SSF103473">
    <property type="entry name" value="MFS general substrate transporter"/>
    <property type="match status" value="1"/>
</dbReference>
<comment type="caution">
    <text evidence="9">The sequence shown here is derived from an EMBL/GenBank/DDBJ whole genome shotgun (WGS) entry which is preliminary data.</text>
</comment>
<sequence length="445" mass="47136">MNALELRAALALAAVYMFRMLGLFMVLPVLAVTATDFVDYSPILVGVAIGAYGLMQALLQIPMGSLSDKLGRKPVILLGLSVFAVGSIVAAQADTLFELVIGRFLQGGGAVASAIMALATDVSREKSRSYVMATIGIAIGFSFYLAVLIGPIITAKFGLAGIFWLTAATALASMPLIVFLVPTPVKTLASIELVPKKASVKNLVTASQIWRLNVNVMLLHLCITLLFVPLPAVLKSIGFALDAHWKIYLPILLTAIVGLGVLMTLARKGREQLAIRLACVLMALGLLVLIALPYGVVPVVLAAVLFFSGFNYLEASFPTIVARLAPAGEKGSAMGLYASFQFMGAFLGGIIAGTILTYMSTIWVFLCGVILSIAMFWVSKGLRPAAKSSRVAYQLSSELDTQKRQLVALQQLEGVLEATMSAKSGVVHLKIDAQFDPNAAGKVLG</sequence>
<keyword evidence="3" id="KW-1003">Cell membrane</keyword>
<feature type="transmembrane region" description="Helical" evidence="7">
    <location>
        <begin position="159"/>
        <end position="181"/>
    </location>
</feature>
<reference evidence="9 10" key="1">
    <citation type="submission" date="2018-11" db="EMBL/GenBank/DDBJ databases">
        <authorList>
            <person name="Ye M.-Q."/>
            <person name="Du Z.-J."/>
        </authorList>
    </citation>
    <scope>NUCLEOTIDE SEQUENCE [LARGE SCALE GENOMIC DNA]</scope>
    <source>
        <strain evidence="9 10">U0105</strain>
    </source>
</reference>
<evidence type="ECO:0000256" key="2">
    <source>
        <dbReference type="ARBA" id="ARBA00022448"/>
    </source>
</evidence>
<dbReference type="AlphaFoldDB" id="A0A3N5YKC6"/>
<keyword evidence="2" id="KW-0813">Transport</keyword>
<dbReference type="PROSITE" id="PS50850">
    <property type="entry name" value="MFS"/>
    <property type="match status" value="1"/>
</dbReference>
<evidence type="ECO:0000256" key="1">
    <source>
        <dbReference type="ARBA" id="ARBA00004651"/>
    </source>
</evidence>
<dbReference type="EMBL" id="RPOK01000005">
    <property type="protein sequence ID" value="RPJ65341.1"/>
    <property type="molecule type" value="Genomic_DNA"/>
</dbReference>
<dbReference type="CDD" id="cd17472">
    <property type="entry name" value="MFS_YajR_like"/>
    <property type="match status" value="1"/>
</dbReference>
<feature type="transmembrane region" description="Helical" evidence="7">
    <location>
        <begin position="300"/>
        <end position="322"/>
    </location>
</feature>
<dbReference type="InterPro" id="IPR036259">
    <property type="entry name" value="MFS_trans_sf"/>
</dbReference>
<name>A0A3N5YKC6_9ALTE</name>
<keyword evidence="5 7" id="KW-1133">Transmembrane helix</keyword>
<protein>
    <submittedName>
        <fullName evidence="9">MFS transporter</fullName>
    </submittedName>
</protein>
<accession>A0A3N5YKC6</accession>
<feature type="transmembrane region" description="Helical" evidence="7">
    <location>
        <begin position="75"/>
        <end position="93"/>
    </location>
</feature>
<evidence type="ECO:0000256" key="5">
    <source>
        <dbReference type="ARBA" id="ARBA00022989"/>
    </source>
</evidence>
<keyword evidence="10" id="KW-1185">Reference proteome</keyword>
<feature type="transmembrane region" description="Helical" evidence="7">
    <location>
        <begin position="247"/>
        <end position="266"/>
    </location>
</feature>
<dbReference type="Proteomes" id="UP000275281">
    <property type="component" value="Unassembled WGS sequence"/>
</dbReference>
<evidence type="ECO:0000256" key="6">
    <source>
        <dbReference type="ARBA" id="ARBA00023136"/>
    </source>
</evidence>
<feature type="transmembrane region" description="Helical" evidence="7">
    <location>
        <begin position="273"/>
        <end position="294"/>
    </location>
</feature>
<feature type="domain" description="Major facilitator superfamily (MFS) profile" evidence="8">
    <location>
        <begin position="8"/>
        <end position="387"/>
    </location>
</feature>
<dbReference type="Pfam" id="PF07690">
    <property type="entry name" value="MFS_1"/>
    <property type="match status" value="1"/>
</dbReference>
<dbReference type="RefSeq" id="WP_124028888.1">
    <property type="nucleotide sequence ID" value="NZ_JBHRSN010000014.1"/>
</dbReference>
<dbReference type="InterPro" id="IPR050171">
    <property type="entry name" value="MFS_Transporters"/>
</dbReference>
<keyword evidence="4 7" id="KW-0812">Transmembrane</keyword>
<dbReference type="GO" id="GO:0005886">
    <property type="term" value="C:plasma membrane"/>
    <property type="evidence" value="ECO:0007669"/>
    <property type="project" value="UniProtKB-SubCell"/>
</dbReference>
<dbReference type="GO" id="GO:0022857">
    <property type="term" value="F:transmembrane transporter activity"/>
    <property type="evidence" value="ECO:0007669"/>
    <property type="project" value="InterPro"/>
</dbReference>
<feature type="transmembrane region" description="Helical" evidence="7">
    <location>
        <begin position="218"/>
        <end position="241"/>
    </location>
</feature>
<evidence type="ECO:0000313" key="10">
    <source>
        <dbReference type="Proteomes" id="UP000275281"/>
    </source>
</evidence>
<evidence type="ECO:0000256" key="7">
    <source>
        <dbReference type="SAM" id="Phobius"/>
    </source>
</evidence>
<evidence type="ECO:0000256" key="4">
    <source>
        <dbReference type="ARBA" id="ARBA00022692"/>
    </source>
</evidence>
<dbReference type="Gene3D" id="1.20.1250.20">
    <property type="entry name" value="MFS general substrate transporter like domains"/>
    <property type="match status" value="1"/>
</dbReference>
<dbReference type="PANTHER" id="PTHR23517">
    <property type="entry name" value="RESISTANCE PROTEIN MDTM, PUTATIVE-RELATED-RELATED"/>
    <property type="match status" value="1"/>
</dbReference>
<dbReference type="InterPro" id="IPR020846">
    <property type="entry name" value="MFS_dom"/>
</dbReference>
<dbReference type="InterPro" id="IPR011701">
    <property type="entry name" value="MFS"/>
</dbReference>
<evidence type="ECO:0000256" key="3">
    <source>
        <dbReference type="ARBA" id="ARBA00022475"/>
    </source>
</evidence>
<organism evidence="9 10">
    <name type="scientific">Alteromonas sediminis</name>
    <dbReference type="NCBI Taxonomy" id="2259342"/>
    <lineage>
        <taxon>Bacteria</taxon>
        <taxon>Pseudomonadati</taxon>
        <taxon>Pseudomonadota</taxon>
        <taxon>Gammaproteobacteria</taxon>
        <taxon>Alteromonadales</taxon>
        <taxon>Alteromonadaceae</taxon>
        <taxon>Alteromonas/Salinimonas group</taxon>
        <taxon>Alteromonas</taxon>
    </lineage>
</organism>
<feature type="transmembrane region" description="Helical" evidence="7">
    <location>
        <begin position="130"/>
        <end position="153"/>
    </location>
</feature>
<evidence type="ECO:0000313" key="9">
    <source>
        <dbReference type="EMBL" id="RPJ65341.1"/>
    </source>
</evidence>
<feature type="transmembrane region" description="Helical" evidence="7">
    <location>
        <begin position="43"/>
        <end position="63"/>
    </location>
</feature>
<gene>
    <name evidence="9" type="ORF">DRW07_15665</name>
</gene>
<dbReference type="OrthoDB" id="9764259at2"/>
<feature type="transmembrane region" description="Helical" evidence="7">
    <location>
        <begin position="334"/>
        <end position="356"/>
    </location>
</feature>
<proteinExistence type="predicted"/>
<evidence type="ECO:0000259" key="8">
    <source>
        <dbReference type="PROSITE" id="PS50850"/>
    </source>
</evidence>
<feature type="transmembrane region" description="Helical" evidence="7">
    <location>
        <begin position="362"/>
        <end position="379"/>
    </location>
</feature>
<dbReference type="PANTHER" id="PTHR23517:SF2">
    <property type="entry name" value="MULTIDRUG RESISTANCE PROTEIN MDTH"/>
    <property type="match status" value="1"/>
</dbReference>
<keyword evidence="6 7" id="KW-0472">Membrane</keyword>
<feature type="transmembrane region" description="Helical" evidence="7">
    <location>
        <begin position="9"/>
        <end position="31"/>
    </location>
</feature>
<comment type="subcellular location">
    <subcellularLocation>
        <location evidence="1">Cell membrane</location>
        <topology evidence="1">Multi-pass membrane protein</topology>
    </subcellularLocation>
</comment>